<dbReference type="Gene3D" id="1.25.40.10">
    <property type="entry name" value="Tetratricopeptide repeat domain"/>
    <property type="match status" value="3"/>
</dbReference>
<accession>A0ABS2JLI8</accession>
<dbReference type="Pfam" id="PF00069">
    <property type="entry name" value="Pkinase"/>
    <property type="match status" value="1"/>
</dbReference>
<dbReference type="SUPFAM" id="SSF56112">
    <property type="entry name" value="Protein kinase-like (PK-like)"/>
    <property type="match status" value="1"/>
</dbReference>
<keyword evidence="1" id="KW-0808">Transferase</keyword>
<keyword evidence="7" id="KW-1133">Transmembrane helix</keyword>
<dbReference type="InterPro" id="IPR000719">
    <property type="entry name" value="Prot_kinase_dom"/>
</dbReference>
<dbReference type="PROSITE" id="PS00107">
    <property type="entry name" value="PROTEIN_KINASE_ATP"/>
    <property type="match status" value="1"/>
</dbReference>
<evidence type="ECO:0000313" key="10">
    <source>
        <dbReference type="Proteomes" id="UP001430065"/>
    </source>
</evidence>
<evidence type="ECO:0000256" key="5">
    <source>
        <dbReference type="PROSITE-ProRule" id="PRU10141"/>
    </source>
</evidence>
<evidence type="ECO:0000256" key="7">
    <source>
        <dbReference type="SAM" id="Phobius"/>
    </source>
</evidence>
<dbReference type="InterPro" id="IPR011009">
    <property type="entry name" value="Kinase-like_dom_sf"/>
</dbReference>
<dbReference type="InterPro" id="IPR011990">
    <property type="entry name" value="TPR-like_helical_dom_sf"/>
</dbReference>
<evidence type="ECO:0000256" key="6">
    <source>
        <dbReference type="SAM" id="Coils"/>
    </source>
</evidence>
<dbReference type="Gene3D" id="1.10.510.10">
    <property type="entry name" value="Transferase(Phosphotransferase) domain 1"/>
    <property type="match status" value="1"/>
</dbReference>
<proteinExistence type="predicted"/>
<dbReference type="PANTHER" id="PTHR43289">
    <property type="entry name" value="MITOGEN-ACTIVATED PROTEIN KINASE KINASE KINASE 20-RELATED"/>
    <property type="match status" value="1"/>
</dbReference>
<dbReference type="GO" id="GO:0016301">
    <property type="term" value="F:kinase activity"/>
    <property type="evidence" value="ECO:0007669"/>
    <property type="project" value="UniProtKB-KW"/>
</dbReference>
<evidence type="ECO:0000313" key="9">
    <source>
        <dbReference type="EMBL" id="MBM7119902.1"/>
    </source>
</evidence>
<dbReference type="PANTHER" id="PTHR43289:SF34">
    <property type="entry name" value="SERINE_THREONINE-PROTEIN KINASE YBDM-RELATED"/>
    <property type="match status" value="1"/>
</dbReference>
<dbReference type="EMBL" id="JADIKC010000001">
    <property type="protein sequence ID" value="MBM7119902.1"/>
    <property type="molecule type" value="Genomic_DNA"/>
</dbReference>
<dbReference type="InterPro" id="IPR017441">
    <property type="entry name" value="Protein_kinase_ATP_BS"/>
</dbReference>
<keyword evidence="7" id="KW-0472">Membrane</keyword>
<feature type="coiled-coil region" evidence="6">
    <location>
        <begin position="387"/>
        <end position="414"/>
    </location>
</feature>
<name>A0ABS2JLI8_9GAMM</name>
<dbReference type="PROSITE" id="PS50011">
    <property type="entry name" value="PROTEIN_KINASE_DOM"/>
    <property type="match status" value="1"/>
</dbReference>
<dbReference type="SMART" id="SM00220">
    <property type="entry name" value="S_TKc"/>
    <property type="match status" value="1"/>
</dbReference>
<dbReference type="InterPro" id="IPR019734">
    <property type="entry name" value="TPR_rpt"/>
</dbReference>
<feature type="binding site" evidence="5">
    <location>
        <position position="113"/>
    </location>
    <ligand>
        <name>ATP</name>
        <dbReference type="ChEBI" id="CHEBI:30616"/>
    </ligand>
</feature>
<keyword evidence="6" id="KW-0175">Coiled coil</keyword>
<organism evidence="9 10">
    <name type="scientific">Dyella kyungheensis</name>
    <dbReference type="NCBI Taxonomy" id="1242174"/>
    <lineage>
        <taxon>Bacteria</taxon>
        <taxon>Pseudomonadati</taxon>
        <taxon>Pseudomonadota</taxon>
        <taxon>Gammaproteobacteria</taxon>
        <taxon>Lysobacterales</taxon>
        <taxon>Rhodanobacteraceae</taxon>
        <taxon>Dyella</taxon>
    </lineage>
</organism>
<gene>
    <name evidence="9" type="ORF">ISP20_01905</name>
</gene>
<evidence type="ECO:0000256" key="3">
    <source>
        <dbReference type="ARBA" id="ARBA00022777"/>
    </source>
</evidence>
<dbReference type="InterPro" id="IPR008271">
    <property type="entry name" value="Ser/Thr_kinase_AS"/>
</dbReference>
<keyword evidence="3 9" id="KW-0418">Kinase</keyword>
<feature type="domain" description="Protein kinase" evidence="8">
    <location>
        <begin position="82"/>
        <end position="339"/>
    </location>
</feature>
<dbReference type="Pfam" id="PF13374">
    <property type="entry name" value="TPR_10"/>
    <property type="match status" value="2"/>
</dbReference>
<keyword evidence="10" id="KW-1185">Reference proteome</keyword>
<keyword evidence="2 5" id="KW-0547">Nucleotide-binding</keyword>
<feature type="transmembrane region" description="Helical" evidence="7">
    <location>
        <begin position="363"/>
        <end position="385"/>
    </location>
</feature>
<dbReference type="CDD" id="cd14014">
    <property type="entry name" value="STKc_PknB_like"/>
    <property type="match status" value="1"/>
</dbReference>
<keyword evidence="7" id="KW-0812">Transmembrane</keyword>
<dbReference type="RefSeq" id="WP_204634359.1">
    <property type="nucleotide sequence ID" value="NZ_JADIKC010000001.1"/>
</dbReference>
<dbReference type="Pfam" id="PF13424">
    <property type="entry name" value="TPR_12"/>
    <property type="match status" value="1"/>
</dbReference>
<protein>
    <submittedName>
        <fullName evidence="9">Protein kinase</fullName>
    </submittedName>
</protein>
<evidence type="ECO:0000256" key="1">
    <source>
        <dbReference type="ARBA" id="ARBA00022679"/>
    </source>
</evidence>
<evidence type="ECO:0000256" key="4">
    <source>
        <dbReference type="ARBA" id="ARBA00022840"/>
    </source>
</evidence>
<reference evidence="9 10" key="1">
    <citation type="submission" date="2020-10" db="EMBL/GenBank/DDBJ databases">
        <title>Phylogeny of dyella-like bacteria.</title>
        <authorList>
            <person name="Fu J."/>
        </authorList>
    </citation>
    <scope>NUCLEOTIDE SEQUENCE [LARGE SCALE GENOMIC DNA]</scope>
    <source>
        <strain evidence="9 10">THG-B117</strain>
    </source>
</reference>
<evidence type="ECO:0000256" key="2">
    <source>
        <dbReference type="ARBA" id="ARBA00022741"/>
    </source>
</evidence>
<comment type="caution">
    <text evidence="9">The sequence shown here is derived from an EMBL/GenBank/DDBJ whole genome shotgun (WGS) entry which is preliminary data.</text>
</comment>
<dbReference type="SUPFAM" id="SSF48452">
    <property type="entry name" value="TPR-like"/>
    <property type="match status" value="3"/>
</dbReference>
<dbReference type="Proteomes" id="UP001430065">
    <property type="component" value="Unassembled WGS sequence"/>
</dbReference>
<sequence length="936" mass="101907">MISAFAQRWHEIEPLIDRLFDVAPAERAEWLRQHCADATLRVLVVQALDNAPGIDALERGMAQWLPVLVDDATESLPVIAGYRVLRFVGAGGMASVFEAERELPGGPQTVALKLLRIDVHDADERRRFLREQRILARLQHPHIAQLLDAGFSPSGTPFLALEYVAGDNLVVHCERRRLPVRERLSLFIDVCAAVEHAHRSLIVHRDLKPSNVLVSAQGSVKLLDFGIAKLLTGDNDRTRTEVRRLTRAYAAPEQFGGDAATTAIDVYALGVLLAELLQGELPRRADDRELARTPAFDDEALRKKLGIDLHAIVQQATRAEPNRRYASVGALGADIQRYLEGKPLQARADTLAYRVAMFTRRHALGVSVGAMIAMALASATAAGLYEARQASRSAQEARAQAQAAESEARRAGALKSFLEGLFDTSSHGTEANETAQELLARGRERADRDFAMQPALRAEIIALVGDLERRSGHPERAWLPLEEAATLAKMEFGATDRRTLHVEYLLAREADELGRVRDATSRLQTAIAAFEAGPNHDSPEEVVALAWLAGLDERIGESARAIEVGNQALALARRILPDDSEALTEAVMNLGWILMDAGHPERAAPLLREALARKRIHLGTRHAEIADTLAILTSDLIKLGRYGESEQTMRDAIDIDASAYTHPNAHTAWHLNDLANVFVLEGKFDEAAVFYAKSIAIDEDLAPAGGLNQAISIGNRGRLRFSQGAYADAEADLRDALNRKQRLLGADYADNGRSNDRASLAQVLIARGHLDEARTFADGALSEAQRRHRDAHPDTAFALAVQAELAAANGADDRAAILAHDAVAMYTALADERSDRAIRTRLLYGDILQSLGRHRDAANELADALATASTITPSAPAIVARADAELARADAALGNDTAAEPLRTEARALLTEIEPGPNTDRDATLRLLADTRTSKH</sequence>
<dbReference type="SMART" id="SM00028">
    <property type="entry name" value="TPR"/>
    <property type="match status" value="3"/>
</dbReference>
<evidence type="ECO:0000259" key="8">
    <source>
        <dbReference type="PROSITE" id="PS50011"/>
    </source>
</evidence>
<dbReference type="Gene3D" id="3.30.200.20">
    <property type="entry name" value="Phosphorylase Kinase, domain 1"/>
    <property type="match status" value="1"/>
</dbReference>
<keyword evidence="4 5" id="KW-0067">ATP-binding</keyword>
<dbReference type="PROSITE" id="PS00108">
    <property type="entry name" value="PROTEIN_KINASE_ST"/>
    <property type="match status" value="1"/>
</dbReference>